<dbReference type="CDD" id="cd00401">
    <property type="entry name" value="SAHH"/>
    <property type="match status" value="1"/>
</dbReference>
<feature type="domain" description="S-adenosyl-L-homocysteine hydrolase NAD binding" evidence="5">
    <location>
        <begin position="185"/>
        <end position="297"/>
    </location>
</feature>
<gene>
    <name evidence="6" type="ORF">COY90_00440</name>
</gene>
<dbReference type="InterPro" id="IPR000043">
    <property type="entry name" value="Adenosylhomocysteinase-like"/>
</dbReference>
<protein>
    <submittedName>
        <fullName evidence="6">Adenosylhomocysteinase</fullName>
    </submittedName>
</protein>
<dbReference type="GO" id="GO:0005829">
    <property type="term" value="C:cytosol"/>
    <property type="evidence" value="ECO:0007669"/>
    <property type="project" value="TreeGrafter"/>
</dbReference>
<dbReference type="InterPro" id="IPR036291">
    <property type="entry name" value="NAD(P)-bd_dom_sf"/>
</dbReference>
<keyword evidence="4" id="KW-0520">NAD</keyword>
<dbReference type="InterPro" id="IPR042172">
    <property type="entry name" value="Adenosylhomocyst_ase-like_sf"/>
</dbReference>
<dbReference type="PANTHER" id="PTHR23420:SF0">
    <property type="entry name" value="ADENOSYLHOMOCYSTEINASE"/>
    <property type="match status" value="1"/>
</dbReference>
<dbReference type="PROSITE" id="PS00739">
    <property type="entry name" value="ADOHCYASE_2"/>
    <property type="match status" value="1"/>
</dbReference>
<dbReference type="EMBL" id="PFLF01000012">
    <property type="protein sequence ID" value="PIY69466.1"/>
    <property type="molecule type" value="Genomic_DNA"/>
</dbReference>
<keyword evidence="3" id="KW-0554">One-carbon metabolism</keyword>
<dbReference type="SMART" id="SM00997">
    <property type="entry name" value="AdoHcyase_NAD"/>
    <property type="match status" value="1"/>
</dbReference>
<organism evidence="6 7">
    <name type="scientific">Candidatus Roizmanbacteria bacterium CG_4_10_14_0_8_um_filter_39_9</name>
    <dbReference type="NCBI Taxonomy" id="1974829"/>
    <lineage>
        <taxon>Bacteria</taxon>
        <taxon>Candidatus Roizmaniibacteriota</taxon>
    </lineage>
</organism>
<dbReference type="Gene3D" id="3.40.50.720">
    <property type="entry name" value="NAD(P)-binding Rossmann-like Domain"/>
    <property type="match status" value="1"/>
</dbReference>
<reference evidence="7" key="1">
    <citation type="submission" date="2017-09" db="EMBL/GenBank/DDBJ databases">
        <title>Depth-based differentiation of microbial function through sediment-hosted aquifers and enrichment of novel symbionts in the deep terrestrial subsurface.</title>
        <authorList>
            <person name="Probst A.J."/>
            <person name="Ladd B."/>
            <person name="Jarett J.K."/>
            <person name="Geller-Mcgrath D.E."/>
            <person name="Sieber C.M.K."/>
            <person name="Emerson J.B."/>
            <person name="Anantharaman K."/>
            <person name="Thomas B.C."/>
            <person name="Malmstrom R."/>
            <person name="Stieglmeier M."/>
            <person name="Klingl A."/>
            <person name="Woyke T."/>
            <person name="Ryan C.M."/>
            <person name="Banfield J.F."/>
        </authorList>
    </citation>
    <scope>NUCLEOTIDE SEQUENCE [LARGE SCALE GENOMIC DNA]</scope>
</reference>
<evidence type="ECO:0000256" key="3">
    <source>
        <dbReference type="ARBA" id="ARBA00022563"/>
    </source>
</evidence>
<evidence type="ECO:0000256" key="2">
    <source>
        <dbReference type="ARBA" id="ARBA00007122"/>
    </source>
</evidence>
<evidence type="ECO:0000259" key="5">
    <source>
        <dbReference type="SMART" id="SM00997"/>
    </source>
</evidence>
<feature type="non-terminal residue" evidence="6">
    <location>
        <position position="297"/>
    </location>
</feature>
<evidence type="ECO:0000313" key="7">
    <source>
        <dbReference type="Proteomes" id="UP000230108"/>
    </source>
</evidence>
<dbReference type="PANTHER" id="PTHR23420">
    <property type="entry name" value="ADENOSYLHOMOCYSTEINASE"/>
    <property type="match status" value="1"/>
</dbReference>
<sequence length="297" mass="32325">MKYDVKDLKLSGAGKKLIEWAERDMPVLRLIRERFVKEKPLKGVKLAACLHVTSETANLMITLKAGGAEVSLTASNPLSTNDSVAASLVKDFQIPTFAIKGEDNKVYYQHLNSVLDGKPNFTMDDGADLVGLIHSKRTELLGHVIGSTEETTTGVIRLRAMEKDNALKIPVLAVNDNLTKHLFDNRYGTGQSAIDGIIRATNILLAGRTFVVVGYGWCGRGLAMRAKGMGAHVIVCEIDAVKALEARMDGYVVKRLKDAIKEADFVVTVTGNKHVIDSEHMKVAKNGVILANSGHFD</sequence>
<dbReference type="InterPro" id="IPR015878">
    <property type="entry name" value="Ado_hCys_hydrolase_NAD-bd"/>
</dbReference>
<comment type="cofactor">
    <cofactor evidence="1">
        <name>NAD(+)</name>
        <dbReference type="ChEBI" id="CHEBI:57540"/>
    </cofactor>
</comment>
<dbReference type="Pfam" id="PF05221">
    <property type="entry name" value="AdoHcyase"/>
    <property type="match status" value="1"/>
</dbReference>
<evidence type="ECO:0000256" key="4">
    <source>
        <dbReference type="ARBA" id="ARBA00023027"/>
    </source>
</evidence>
<comment type="caution">
    <text evidence="6">The sequence shown here is derived from an EMBL/GenBank/DDBJ whole genome shotgun (WGS) entry which is preliminary data.</text>
</comment>
<dbReference type="GO" id="GO:0004013">
    <property type="term" value="F:adenosylhomocysteinase activity"/>
    <property type="evidence" value="ECO:0007669"/>
    <property type="project" value="TreeGrafter"/>
</dbReference>
<proteinExistence type="inferred from homology"/>
<dbReference type="AlphaFoldDB" id="A0A2M7QE09"/>
<dbReference type="InterPro" id="IPR020082">
    <property type="entry name" value="S-Ado-L-homoCys_hydrolase_CS"/>
</dbReference>
<dbReference type="SUPFAM" id="SSF52283">
    <property type="entry name" value="Formate/glycerate dehydrogenase catalytic domain-like"/>
    <property type="match status" value="1"/>
</dbReference>
<dbReference type="GO" id="GO:0033353">
    <property type="term" value="P:S-adenosylmethionine cycle"/>
    <property type="evidence" value="ECO:0007669"/>
    <property type="project" value="TreeGrafter"/>
</dbReference>
<accession>A0A2M7QE09</accession>
<evidence type="ECO:0000256" key="1">
    <source>
        <dbReference type="ARBA" id="ARBA00001911"/>
    </source>
</evidence>
<dbReference type="Gene3D" id="3.40.50.1480">
    <property type="entry name" value="Adenosylhomocysteinase-like"/>
    <property type="match status" value="2"/>
</dbReference>
<dbReference type="SUPFAM" id="SSF51735">
    <property type="entry name" value="NAD(P)-binding Rossmann-fold domains"/>
    <property type="match status" value="1"/>
</dbReference>
<dbReference type="Pfam" id="PF00670">
    <property type="entry name" value="AdoHcyase_NAD"/>
    <property type="match status" value="1"/>
</dbReference>
<dbReference type="SMART" id="SM00996">
    <property type="entry name" value="AdoHcyase"/>
    <property type="match status" value="1"/>
</dbReference>
<dbReference type="NCBIfam" id="NF004005">
    <property type="entry name" value="PRK05476.2-3"/>
    <property type="match status" value="1"/>
</dbReference>
<dbReference type="GO" id="GO:0006730">
    <property type="term" value="P:one-carbon metabolic process"/>
    <property type="evidence" value="ECO:0007669"/>
    <property type="project" value="UniProtKB-KW"/>
</dbReference>
<comment type="similarity">
    <text evidence="2">Belongs to the adenosylhomocysteinase family.</text>
</comment>
<name>A0A2M7QE09_9BACT</name>
<dbReference type="Proteomes" id="UP000230108">
    <property type="component" value="Unassembled WGS sequence"/>
</dbReference>
<evidence type="ECO:0000313" key="6">
    <source>
        <dbReference type="EMBL" id="PIY69466.1"/>
    </source>
</evidence>